<dbReference type="EMBL" id="BOOQ01000024">
    <property type="protein sequence ID" value="GII47271.1"/>
    <property type="molecule type" value="Genomic_DNA"/>
</dbReference>
<reference evidence="4" key="1">
    <citation type="submission" date="2021-01" db="EMBL/GenBank/DDBJ databases">
        <title>Whole genome shotgun sequence of Planotetraspora silvatica NBRC 100141.</title>
        <authorList>
            <person name="Komaki H."/>
            <person name="Tamura T."/>
        </authorList>
    </citation>
    <scope>NUCLEOTIDE SEQUENCE</scope>
    <source>
        <strain evidence="4">NBRC 100141</strain>
    </source>
</reference>
<gene>
    <name evidence="4" type="ORF">Psi02_36950</name>
</gene>
<keyword evidence="2" id="KW-0442">Lipid degradation</keyword>
<accession>A0A8J3XPC4</accession>
<dbReference type="Gene3D" id="3.40.50.1820">
    <property type="entry name" value="alpha/beta hydrolase"/>
    <property type="match status" value="1"/>
</dbReference>
<keyword evidence="1 4" id="KW-0378">Hydrolase</keyword>
<dbReference type="PANTHER" id="PTHR10272">
    <property type="entry name" value="PLATELET-ACTIVATING FACTOR ACETYLHYDROLASE"/>
    <property type="match status" value="1"/>
</dbReference>
<evidence type="ECO:0000256" key="3">
    <source>
        <dbReference type="ARBA" id="ARBA00023098"/>
    </source>
</evidence>
<dbReference type="AlphaFoldDB" id="A0A8J3XPC4"/>
<name>A0A8J3XPC4_9ACTN</name>
<dbReference type="SUPFAM" id="SSF53474">
    <property type="entry name" value="alpha/beta-Hydrolases"/>
    <property type="match status" value="1"/>
</dbReference>
<dbReference type="PANTHER" id="PTHR10272:SF0">
    <property type="entry name" value="PLATELET-ACTIVATING FACTOR ACETYLHYDROLASE"/>
    <property type="match status" value="1"/>
</dbReference>
<dbReference type="GO" id="GO:0016042">
    <property type="term" value="P:lipid catabolic process"/>
    <property type="evidence" value="ECO:0007669"/>
    <property type="project" value="UniProtKB-KW"/>
</dbReference>
<protein>
    <submittedName>
        <fullName evidence="4">Alpha/beta hydrolase</fullName>
    </submittedName>
</protein>
<evidence type="ECO:0000256" key="1">
    <source>
        <dbReference type="ARBA" id="ARBA00022801"/>
    </source>
</evidence>
<keyword evidence="3" id="KW-0443">Lipid metabolism</keyword>
<proteinExistence type="predicted"/>
<evidence type="ECO:0000256" key="2">
    <source>
        <dbReference type="ARBA" id="ARBA00022963"/>
    </source>
</evidence>
<dbReference type="GO" id="GO:0003847">
    <property type="term" value="F:1-alkyl-2-acetylglycerophosphocholine esterase activity"/>
    <property type="evidence" value="ECO:0007669"/>
    <property type="project" value="TreeGrafter"/>
</dbReference>
<evidence type="ECO:0000313" key="5">
    <source>
        <dbReference type="Proteomes" id="UP000644610"/>
    </source>
</evidence>
<dbReference type="InterPro" id="IPR029058">
    <property type="entry name" value="AB_hydrolase_fold"/>
</dbReference>
<keyword evidence="5" id="KW-1185">Reference proteome</keyword>
<sequence>MLRIALASVSAVAALGGGYIALAAVRHAQPVTLPTPTGAYGVGRTTFDWTDHARADPLATTPGLARELSVWLWYPADPRAGGPPAPYAPGAWEQLHFTGPAGLGQTSFDAIRTQSRDDVPVAAGRFPVVVLEPGLGMAAPQYTSLAENLASHGYLVAGVTPTYSANLTVLGGRPVHATDAGNPPVFDAADAGEATRAGDRLVTVWAADAQFAAAEVAGLDGSARFARHVDATRVVYLGHSLGGAAALEACRTDPRCRGAADLDGAQFGSVAHVGSSEPMMILASQDSCVTGSCQADDPVGLAERDAARALLAASTGPVWCHRIDGSGHFNFSDHAAYYLATPLHRLLGLGAVDGRRGLAITNAYLTAFVDHVVRGTAEPLLSASSAAPDRRCSH</sequence>
<dbReference type="Proteomes" id="UP000644610">
    <property type="component" value="Unassembled WGS sequence"/>
</dbReference>
<organism evidence="4 5">
    <name type="scientific">Planotetraspora silvatica</name>
    <dbReference type="NCBI Taxonomy" id="234614"/>
    <lineage>
        <taxon>Bacteria</taxon>
        <taxon>Bacillati</taxon>
        <taxon>Actinomycetota</taxon>
        <taxon>Actinomycetes</taxon>
        <taxon>Streptosporangiales</taxon>
        <taxon>Streptosporangiaceae</taxon>
        <taxon>Planotetraspora</taxon>
    </lineage>
</organism>
<evidence type="ECO:0000313" key="4">
    <source>
        <dbReference type="EMBL" id="GII47271.1"/>
    </source>
</evidence>
<comment type="caution">
    <text evidence="4">The sequence shown here is derived from an EMBL/GenBank/DDBJ whole genome shotgun (WGS) entry which is preliminary data.</text>
</comment>